<name>A0A1P8WMX2_9PLAN</name>
<accession>A0A1P8WMX2</accession>
<dbReference type="RefSeq" id="WP_077026576.1">
    <property type="nucleotide sequence ID" value="NZ_CP017641.1"/>
</dbReference>
<sequence length="131" mass="14553">MMLDFYSPDGSVKLTVEDDGKVAYGYLKMDNRIVGDVWLYNRIQAPPKSEWANKANIPFANCEEFVLEGGTILRPVAPNEISAEWENGLDAYVYVREDLFAVVGVGDKPGYARYAASDSPLARVMQIAPET</sequence>
<dbReference type="EMBL" id="CP017641">
    <property type="protein sequence ID" value="APZ95413.1"/>
    <property type="molecule type" value="Genomic_DNA"/>
</dbReference>
<organism evidence="1 2">
    <name type="scientific">Fuerstiella marisgermanici</name>
    <dbReference type="NCBI Taxonomy" id="1891926"/>
    <lineage>
        <taxon>Bacteria</taxon>
        <taxon>Pseudomonadati</taxon>
        <taxon>Planctomycetota</taxon>
        <taxon>Planctomycetia</taxon>
        <taxon>Planctomycetales</taxon>
        <taxon>Planctomycetaceae</taxon>
        <taxon>Fuerstiella</taxon>
    </lineage>
</organism>
<proteinExistence type="predicted"/>
<protein>
    <submittedName>
        <fullName evidence="1">Uncharacterized protein</fullName>
    </submittedName>
</protein>
<dbReference type="Proteomes" id="UP000187735">
    <property type="component" value="Chromosome"/>
</dbReference>
<dbReference type="KEGG" id="fmr:Fuma_05071"/>
<gene>
    <name evidence="1" type="ORF">Fuma_05071</name>
</gene>
<dbReference type="STRING" id="1891926.Fuma_05071"/>
<dbReference type="OrthoDB" id="282508at2"/>
<evidence type="ECO:0000313" key="2">
    <source>
        <dbReference type="Proteomes" id="UP000187735"/>
    </source>
</evidence>
<dbReference type="AlphaFoldDB" id="A0A1P8WMX2"/>
<keyword evidence="2" id="KW-1185">Reference proteome</keyword>
<reference evidence="1 2" key="1">
    <citation type="journal article" date="2016" name="Front. Microbiol.">
        <title>Fuerstia marisgermanicae gen. nov., sp. nov., an Unusual Member of the Phylum Planctomycetes from the German Wadden Sea.</title>
        <authorList>
            <person name="Kohn T."/>
            <person name="Heuer A."/>
            <person name="Jogler M."/>
            <person name="Vollmers J."/>
            <person name="Boedeker C."/>
            <person name="Bunk B."/>
            <person name="Rast P."/>
            <person name="Borchert D."/>
            <person name="Glockner I."/>
            <person name="Freese H.M."/>
            <person name="Klenk H.P."/>
            <person name="Overmann J."/>
            <person name="Kaster A.K."/>
            <person name="Rohde M."/>
            <person name="Wiegand S."/>
            <person name="Jogler C."/>
        </authorList>
    </citation>
    <scope>NUCLEOTIDE SEQUENCE [LARGE SCALE GENOMIC DNA]</scope>
    <source>
        <strain evidence="1 2">NH11</strain>
    </source>
</reference>
<evidence type="ECO:0000313" key="1">
    <source>
        <dbReference type="EMBL" id="APZ95413.1"/>
    </source>
</evidence>